<accession>A0ABR4P9I6</accession>
<keyword evidence="2" id="KW-1185">Reference proteome</keyword>
<dbReference type="EMBL" id="JBFCZG010000007">
    <property type="protein sequence ID" value="KAL3419736.1"/>
    <property type="molecule type" value="Genomic_DNA"/>
</dbReference>
<comment type="caution">
    <text evidence="1">The sequence shown here is derived from an EMBL/GenBank/DDBJ whole genome shotgun (WGS) entry which is preliminary data.</text>
</comment>
<name>A0ABR4P9I6_9HELO</name>
<evidence type="ECO:0000313" key="1">
    <source>
        <dbReference type="EMBL" id="KAL3419736.1"/>
    </source>
</evidence>
<sequence length="69" mass="7549">MGFDISRIKNLEFHFMGMHFECDGHHQLDQANISGVESKCGKGIGPKRQDYAIASILSPAASAIWKAEG</sequence>
<gene>
    <name evidence="1" type="ORF">PVAG01_08234</name>
</gene>
<protein>
    <submittedName>
        <fullName evidence="1">Uncharacterized protein</fullName>
    </submittedName>
</protein>
<proteinExistence type="predicted"/>
<dbReference type="Proteomes" id="UP001629113">
    <property type="component" value="Unassembled WGS sequence"/>
</dbReference>
<reference evidence="1 2" key="1">
    <citation type="submission" date="2024-06" db="EMBL/GenBank/DDBJ databases">
        <title>Complete genome of Phlyctema vagabunda strain 19-DSS-EL-015.</title>
        <authorList>
            <person name="Fiorenzani C."/>
        </authorList>
    </citation>
    <scope>NUCLEOTIDE SEQUENCE [LARGE SCALE GENOMIC DNA]</scope>
    <source>
        <strain evidence="1 2">19-DSS-EL-015</strain>
    </source>
</reference>
<organism evidence="1 2">
    <name type="scientific">Phlyctema vagabunda</name>
    <dbReference type="NCBI Taxonomy" id="108571"/>
    <lineage>
        <taxon>Eukaryota</taxon>
        <taxon>Fungi</taxon>
        <taxon>Dikarya</taxon>
        <taxon>Ascomycota</taxon>
        <taxon>Pezizomycotina</taxon>
        <taxon>Leotiomycetes</taxon>
        <taxon>Helotiales</taxon>
        <taxon>Dermateaceae</taxon>
        <taxon>Phlyctema</taxon>
    </lineage>
</organism>
<evidence type="ECO:0000313" key="2">
    <source>
        <dbReference type="Proteomes" id="UP001629113"/>
    </source>
</evidence>